<feature type="domain" description="Acyl-CoA dehydrogenase-like C-terminal" evidence="11">
    <location>
        <begin position="448"/>
        <end position="503"/>
    </location>
</feature>
<feature type="domain" description="Acyl-CoA dehydrogenase/oxidase N-terminal" evidence="10">
    <location>
        <begin position="28"/>
        <end position="140"/>
    </location>
</feature>
<dbReference type="Proteomes" id="UP000539642">
    <property type="component" value="Unassembled WGS sequence"/>
</dbReference>
<proteinExistence type="inferred from homology"/>
<evidence type="ECO:0000256" key="1">
    <source>
        <dbReference type="ARBA" id="ARBA00001974"/>
    </source>
</evidence>
<dbReference type="GO" id="GO:0050660">
    <property type="term" value="F:flavin adenine dinucleotide binding"/>
    <property type="evidence" value="ECO:0007669"/>
    <property type="project" value="InterPro"/>
</dbReference>
<dbReference type="Pfam" id="PF02771">
    <property type="entry name" value="Acyl-CoA_dh_N"/>
    <property type="match status" value="1"/>
</dbReference>
<evidence type="ECO:0000313" key="13">
    <source>
        <dbReference type="Proteomes" id="UP000539642"/>
    </source>
</evidence>
<comment type="subunit">
    <text evidence="3">Homotetramer.</text>
</comment>
<keyword evidence="5 7" id="KW-0274">FAD</keyword>
<dbReference type="FunFam" id="2.40.110.10:FF:000001">
    <property type="entry name" value="Acyl-CoA dehydrogenase, mitochondrial"/>
    <property type="match status" value="1"/>
</dbReference>
<evidence type="ECO:0000259" key="9">
    <source>
        <dbReference type="Pfam" id="PF02770"/>
    </source>
</evidence>
<dbReference type="PROSITE" id="PS00072">
    <property type="entry name" value="ACYL_COA_DH_1"/>
    <property type="match status" value="1"/>
</dbReference>
<dbReference type="SUPFAM" id="SSF47203">
    <property type="entry name" value="Acyl-CoA dehydrogenase C-terminal domain-like"/>
    <property type="match status" value="1"/>
</dbReference>
<gene>
    <name evidence="12" type="ORF">HNQ81_003367</name>
</gene>
<comment type="cofactor">
    <cofactor evidence="1 7">
        <name>FAD</name>
        <dbReference type="ChEBI" id="CHEBI:57692"/>
    </cofactor>
</comment>
<dbReference type="PANTHER" id="PTHR43884">
    <property type="entry name" value="ACYL-COA DEHYDROGENASE"/>
    <property type="match status" value="1"/>
</dbReference>
<dbReference type="Pfam" id="PF00441">
    <property type="entry name" value="Acyl-CoA_dh_1"/>
    <property type="match status" value="1"/>
</dbReference>
<dbReference type="Gene3D" id="1.20.140.10">
    <property type="entry name" value="Butyryl-CoA Dehydrogenase, subunit A, domain 3"/>
    <property type="match status" value="2"/>
</dbReference>
<dbReference type="Pfam" id="PF21263">
    <property type="entry name" value="Acyl-CoA-dh_C"/>
    <property type="match status" value="1"/>
</dbReference>
<dbReference type="InterPro" id="IPR037069">
    <property type="entry name" value="AcylCoA_DH/ox_N_sf"/>
</dbReference>
<dbReference type="InterPro" id="IPR006089">
    <property type="entry name" value="Acyl-CoA_DH_CS"/>
</dbReference>
<dbReference type="InterPro" id="IPR006091">
    <property type="entry name" value="Acyl-CoA_Oxase/DH_mid-dom"/>
</dbReference>
<dbReference type="AlphaFoldDB" id="A0A840V9K9"/>
<dbReference type="Gene3D" id="1.10.540.10">
    <property type="entry name" value="Acyl-CoA dehydrogenase/oxidase, N-terminal domain"/>
    <property type="match status" value="1"/>
</dbReference>
<protein>
    <submittedName>
        <fullName evidence="12">Alkylation response protein AidB-like acyl-CoA dehydrogenase</fullName>
    </submittedName>
</protein>
<dbReference type="InterPro" id="IPR013786">
    <property type="entry name" value="AcylCoA_DH/ox_N"/>
</dbReference>
<reference evidence="12 13" key="1">
    <citation type="submission" date="2020-08" db="EMBL/GenBank/DDBJ databases">
        <title>Genomic Encyclopedia of Type Strains, Phase IV (KMG-IV): sequencing the most valuable type-strain genomes for metagenomic binning, comparative biology and taxonomic classification.</title>
        <authorList>
            <person name="Goeker M."/>
        </authorList>
    </citation>
    <scope>NUCLEOTIDE SEQUENCE [LARGE SCALE GENOMIC DNA]</scope>
    <source>
        <strain evidence="12 13">DSM 28570</strain>
    </source>
</reference>
<organism evidence="12 13">
    <name type="scientific">Desulfoprunum benzoelyticum</name>
    <dbReference type="NCBI Taxonomy" id="1506996"/>
    <lineage>
        <taxon>Bacteria</taxon>
        <taxon>Pseudomonadati</taxon>
        <taxon>Thermodesulfobacteriota</taxon>
        <taxon>Desulfobulbia</taxon>
        <taxon>Desulfobulbales</taxon>
        <taxon>Desulfobulbaceae</taxon>
        <taxon>Desulfoprunum</taxon>
    </lineage>
</organism>
<feature type="domain" description="Acyl-CoA dehydrogenase/oxidase C-terminal" evidence="8">
    <location>
        <begin position="249"/>
        <end position="412"/>
    </location>
</feature>
<dbReference type="InterPro" id="IPR036250">
    <property type="entry name" value="AcylCo_DH-like_C"/>
</dbReference>
<evidence type="ECO:0000259" key="11">
    <source>
        <dbReference type="Pfam" id="PF21263"/>
    </source>
</evidence>
<keyword evidence="6 7" id="KW-0560">Oxidoreductase</keyword>
<evidence type="ECO:0000313" key="12">
    <source>
        <dbReference type="EMBL" id="MBB5349611.1"/>
    </source>
</evidence>
<evidence type="ECO:0000259" key="10">
    <source>
        <dbReference type="Pfam" id="PF02771"/>
    </source>
</evidence>
<sequence>MGDRILSGGGYLVQDIDSRDVFTPEDFSDEHRQIAATTEQFVAGEIQPVNAEIEAGNFDLVVEKLRACAALGLMMIDAPEEYGGLELDKATSMLVMERMAFARNFGLSYMVQTGIGMLPLIYYGSADQKERYLGRLITAEMIGAYCLTEPGSGSDALGAKTTATLAADGSHYILNGTKQFSSNAGFADLFTIFAKVDKRHFTAFLVERSAAGLSLGPEEKKMGMHGSSTRQVILDNVRVPVANVLGEVGKGHKIAFNVLNVGRFKLGAFCVGQQKYALAEGARYANERRQFDAPISTFGAIREKLAAVAAMTFASEAVVYRLAGLIDERLATIVRGSDNYYVEYQKGIEEYAVECALAKVFCSEAAAWGIDAMLQVHGGYGYIAEYPIEQLYRDERVQRIYEGTNEINRLLIPGLLFRKGIGGKGLVPTFDTAASGEFAAENQLLQGMKRTWLTLADRIVARFGAKVTDEQEILLAVADVAIQIFALESAVLRAEKAVTAATEQRREEYRAVVILCTFAAKQRFINAVDRCAAFLGEEPPAAMAAVSAYRLAGLLAAQRLLAAAVSRAERYIF</sequence>
<evidence type="ECO:0000256" key="7">
    <source>
        <dbReference type="RuleBase" id="RU362125"/>
    </source>
</evidence>
<dbReference type="InterPro" id="IPR009100">
    <property type="entry name" value="AcylCoA_DH/oxidase_NM_dom_sf"/>
</dbReference>
<dbReference type="InterPro" id="IPR046373">
    <property type="entry name" value="Acyl-CoA_Oxase/DH_mid-dom_sf"/>
</dbReference>
<feature type="domain" description="Acyl-CoA oxidase/dehydrogenase middle" evidence="9">
    <location>
        <begin position="144"/>
        <end position="237"/>
    </location>
</feature>
<dbReference type="InterPro" id="IPR049426">
    <property type="entry name" value="Acyl-CoA-dh-like_C"/>
</dbReference>
<dbReference type="EMBL" id="JACHEO010000030">
    <property type="protein sequence ID" value="MBB5349611.1"/>
    <property type="molecule type" value="Genomic_DNA"/>
</dbReference>
<accession>A0A840V9K9</accession>
<dbReference type="FunFam" id="1.20.140.10:FF:000019">
    <property type="entry name" value="Acyl-CoA dehydrogenase"/>
    <property type="match status" value="1"/>
</dbReference>
<evidence type="ECO:0000256" key="5">
    <source>
        <dbReference type="ARBA" id="ARBA00022827"/>
    </source>
</evidence>
<dbReference type="PANTHER" id="PTHR43884:SF12">
    <property type="entry name" value="ISOVALERYL-COA DEHYDROGENASE, MITOCHONDRIAL-RELATED"/>
    <property type="match status" value="1"/>
</dbReference>
<evidence type="ECO:0000256" key="6">
    <source>
        <dbReference type="ARBA" id="ARBA00023002"/>
    </source>
</evidence>
<evidence type="ECO:0000256" key="3">
    <source>
        <dbReference type="ARBA" id="ARBA00011881"/>
    </source>
</evidence>
<evidence type="ECO:0000256" key="4">
    <source>
        <dbReference type="ARBA" id="ARBA00022630"/>
    </source>
</evidence>
<dbReference type="RefSeq" id="WP_183352393.1">
    <property type="nucleotide sequence ID" value="NZ_JACHEO010000030.1"/>
</dbReference>
<keyword evidence="13" id="KW-1185">Reference proteome</keyword>
<dbReference type="Gene3D" id="2.40.110.10">
    <property type="entry name" value="Butyryl-CoA Dehydrogenase, subunit A, domain 2"/>
    <property type="match status" value="1"/>
</dbReference>
<dbReference type="SUPFAM" id="SSF56645">
    <property type="entry name" value="Acyl-CoA dehydrogenase NM domain-like"/>
    <property type="match status" value="1"/>
</dbReference>
<dbReference type="InterPro" id="IPR009075">
    <property type="entry name" value="AcylCo_DH/oxidase_C"/>
</dbReference>
<comment type="similarity">
    <text evidence="2 7">Belongs to the acyl-CoA dehydrogenase family.</text>
</comment>
<comment type="caution">
    <text evidence="12">The sequence shown here is derived from an EMBL/GenBank/DDBJ whole genome shotgun (WGS) entry which is preliminary data.</text>
</comment>
<keyword evidence="4 7" id="KW-0285">Flavoprotein</keyword>
<evidence type="ECO:0000256" key="2">
    <source>
        <dbReference type="ARBA" id="ARBA00009347"/>
    </source>
</evidence>
<name>A0A840V9K9_9BACT</name>
<dbReference type="GO" id="GO:0003995">
    <property type="term" value="F:acyl-CoA dehydrogenase activity"/>
    <property type="evidence" value="ECO:0007669"/>
    <property type="project" value="InterPro"/>
</dbReference>
<evidence type="ECO:0000259" key="8">
    <source>
        <dbReference type="Pfam" id="PF00441"/>
    </source>
</evidence>
<dbReference type="Pfam" id="PF02770">
    <property type="entry name" value="Acyl-CoA_dh_M"/>
    <property type="match status" value="1"/>
</dbReference>